<dbReference type="Gene3D" id="3.90.1200.10">
    <property type="match status" value="1"/>
</dbReference>
<proteinExistence type="predicted"/>
<reference evidence="2 3" key="1">
    <citation type="submission" date="2018-05" db="EMBL/GenBank/DDBJ databases">
        <authorList>
            <consortium name="IHU Genomes"/>
        </authorList>
    </citation>
    <scope>NUCLEOTIDE SEQUENCE [LARGE SCALE GENOMIC DNA]</scope>
    <source>
        <strain evidence="2 3">P7335</strain>
    </source>
</reference>
<dbReference type="InterPro" id="IPR002575">
    <property type="entry name" value="Aminoglycoside_PTrfase"/>
</dbReference>
<evidence type="ECO:0000259" key="1">
    <source>
        <dbReference type="Pfam" id="PF01636"/>
    </source>
</evidence>
<evidence type="ECO:0000313" key="3">
    <source>
        <dbReference type="Proteomes" id="UP000252008"/>
    </source>
</evidence>
<dbReference type="InterPro" id="IPR052961">
    <property type="entry name" value="Oxido-Kinase-like_Enzymes"/>
</dbReference>
<dbReference type="Pfam" id="PF01636">
    <property type="entry name" value="APH"/>
    <property type="match status" value="1"/>
</dbReference>
<protein>
    <recommendedName>
        <fullName evidence="1">Aminoglycoside phosphotransferase domain-containing protein</fullName>
    </recommendedName>
</protein>
<dbReference type="EMBL" id="UEGS01000001">
    <property type="protein sequence ID" value="SRX82010.1"/>
    <property type="molecule type" value="Genomic_DNA"/>
</dbReference>
<dbReference type="SUPFAM" id="SSF56112">
    <property type="entry name" value="Protein kinase-like (PK-like)"/>
    <property type="match status" value="1"/>
</dbReference>
<dbReference type="InterPro" id="IPR011009">
    <property type="entry name" value="Kinase-like_dom_sf"/>
</dbReference>
<organism evidence="2 3">
    <name type="scientific">Mycolicibacterium parafortuitum</name>
    <name type="common">Mycobacterium parafortuitum</name>
    <dbReference type="NCBI Taxonomy" id="39692"/>
    <lineage>
        <taxon>Bacteria</taxon>
        <taxon>Bacillati</taxon>
        <taxon>Actinomycetota</taxon>
        <taxon>Actinomycetes</taxon>
        <taxon>Mycobacteriales</taxon>
        <taxon>Mycobacteriaceae</taxon>
        <taxon>Mycolicibacterium</taxon>
    </lineage>
</organism>
<sequence length="397" mass="43916">MALAQNLELISTVGRIGVAIAWERVGPRPVPVDASHVPVSAEAITPDWLTEVLCRDLPGAAVTDVRTEGGDDGTSTRRYLALAYNAAGESAGLPHRIFTKSTASFGSRLLLGVTGIVRGEAAFYNYARPSLTLRSPTAYFAGFDADSFRSLVLLEDLTQRQWTFPDPMDNPVDRADAEDIVSEIAAYHSAFWDSPRFDADLRELEPTPQWRENVNRKVGFAKRMMTGLERAKDVLPGVLYSQREEICPALTESLALHTGAPQTLLHQDLHLGNWLRDDTGRMGLYDWQCVARGHWALDVAYALGGCLDVDDRRDWEEDLLRLYLERLADGGVQTPPSFDAAWLAYRQQTLHGLTLGLFALGGNRFEPELQPRGYTLCAIDRLAQQVCDLDSLTALAV</sequence>
<dbReference type="PANTHER" id="PTHR23020">
    <property type="entry name" value="UNCHARACTERIZED NUCLEAR HORMONE RECEPTOR-RELATED"/>
    <property type="match status" value="1"/>
</dbReference>
<dbReference type="Proteomes" id="UP000252008">
    <property type="component" value="Unassembled WGS sequence"/>
</dbReference>
<gene>
    <name evidence="2" type="ORF">MPP7335_03767</name>
</gene>
<feature type="domain" description="Aminoglycoside phosphotransferase" evidence="1">
    <location>
        <begin position="150"/>
        <end position="329"/>
    </location>
</feature>
<accession>A0A375YLJ7</accession>
<name>A0A375YLJ7_MYCPF</name>
<dbReference type="PANTHER" id="PTHR23020:SF41">
    <property type="entry name" value="AMINOGLYCOSIDE PHOSPHOTRANSFERASE DOMAIN-CONTAINING PROTEIN"/>
    <property type="match status" value="1"/>
</dbReference>
<dbReference type="AlphaFoldDB" id="A0A375YLJ7"/>
<dbReference type="STRING" id="39692.BST38_10530"/>
<evidence type="ECO:0000313" key="2">
    <source>
        <dbReference type="EMBL" id="SRX82010.1"/>
    </source>
</evidence>
<dbReference type="RefSeq" id="WP_113971654.1">
    <property type="nucleotide sequence ID" value="NZ_MVID01000007.1"/>
</dbReference>
<keyword evidence="3" id="KW-1185">Reference proteome</keyword>